<evidence type="ECO:0000313" key="4">
    <source>
        <dbReference type="EMBL" id="MCY9521254.1"/>
    </source>
</evidence>
<comment type="caution">
    <text evidence="4">The sequence shown here is derived from an EMBL/GenBank/DDBJ whole genome shotgun (WGS) entry which is preliminary data.</text>
</comment>
<reference evidence="4 5" key="1">
    <citation type="submission" date="2022-05" db="EMBL/GenBank/DDBJ databases">
        <title>Genome Sequencing of Bee-Associated Microbes.</title>
        <authorList>
            <person name="Dunlap C."/>
        </authorList>
    </citation>
    <scope>NUCLEOTIDE SEQUENCE [LARGE SCALE GENOMIC DNA]</scope>
    <source>
        <strain evidence="4 5">NRRL NRS-1438</strain>
    </source>
</reference>
<keyword evidence="5" id="KW-1185">Reference proteome</keyword>
<keyword evidence="2" id="KW-0012">Acyltransferase</keyword>
<evidence type="ECO:0000259" key="3">
    <source>
        <dbReference type="PROSITE" id="PS51186"/>
    </source>
</evidence>
<dbReference type="InterPro" id="IPR050680">
    <property type="entry name" value="YpeA/RimI_acetyltransf"/>
</dbReference>
<evidence type="ECO:0000313" key="5">
    <source>
        <dbReference type="Proteomes" id="UP001207626"/>
    </source>
</evidence>
<evidence type="ECO:0000256" key="1">
    <source>
        <dbReference type="ARBA" id="ARBA00022679"/>
    </source>
</evidence>
<organism evidence="4 5">
    <name type="scientific">Paenibacillus apiarius</name>
    <dbReference type="NCBI Taxonomy" id="46240"/>
    <lineage>
        <taxon>Bacteria</taxon>
        <taxon>Bacillati</taxon>
        <taxon>Bacillota</taxon>
        <taxon>Bacilli</taxon>
        <taxon>Bacillales</taxon>
        <taxon>Paenibacillaceae</taxon>
        <taxon>Paenibacillus</taxon>
    </lineage>
</organism>
<dbReference type="Gene3D" id="3.40.630.30">
    <property type="match status" value="1"/>
</dbReference>
<gene>
    <name evidence="4" type="ORF">M5X09_16515</name>
</gene>
<accession>A0ABT4DV85</accession>
<keyword evidence="1" id="KW-0808">Transferase</keyword>
<dbReference type="CDD" id="cd04301">
    <property type="entry name" value="NAT_SF"/>
    <property type="match status" value="1"/>
</dbReference>
<dbReference type="PANTHER" id="PTHR43420">
    <property type="entry name" value="ACETYLTRANSFERASE"/>
    <property type="match status" value="1"/>
</dbReference>
<dbReference type="EMBL" id="JAMDLW010000022">
    <property type="protein sequence ID" value="MCY9521254.1"/>
    <property type="molecule type" value="Genomic_DNA"/>
</dbReference>
<protein>
    <submittedName>
        <fullName evidence="4">GNAT family N-acetyltransferase</fullName>
    </submittedName>
</protein>
<dbReference type="Proteomes" id="UP001207626">
    <property type="component" value="Unassembled WGS sequence"/>
</dbReference>
<dbReference type="InterPro" id="IPR016181">
    <property type="entry name" value="Acyl_CoA_acyltransferase"/>
</dbReference>
<dbReference type="InterPro" id="IPR000182">
    <property type="entry name" value="GNAT_dom"/>
</dbReference>
<sequence>MIKRISIVDEQTASQVLAVQLPAYRVEADLIRFEDIPPLKDNISSLQQCGETFHGYYVGERLAGAVSYKQEGETIDIHRMIVHPDYFRRGIAQALLQHVERMHPDAHMFIVATGARNEPAKRLYEKNGYELVREQEAAPGLILAFFQKNKTESADTEGMGKGF</sequence>
<name>A0ABT4DV85_9BACL</name>
<dbReference type="RefSeq" id="WP_268601665.1">
    <property type="nucleotide sequence ID" value="NZ_JAMDLV010000021.1"/>
</dbReference>
<dbReference type="PROSITE" id="PS51186">
    <property type="entry name" value="GNAT"/>
    <property type="match status" value="1"/>
</dbReference>
<dbReference type="SUPFAM" id="SSF55729">
    <property type="entry name" value="Acyl-CoA N-acyltransferases (Nat)"/>
    <property type="match status" value="1"/>
</dbReference>
<proteinExistence type="predicted"/>
<dbReference type="Pfam" id="PF00583">
    <property type="entry name" value="Acetyltransf_1"/>
    <property type="match status" value="1"/>
</dbReference>
<evidence type="ECO:0000256" key="2">
    <source>
        <dbReference type="ARBA" id="ARBA00023315"/>
    </source>
</evidence>
<feature type="domain" description="N-acetyltransferase" evidence="3">
    <location>
        <begin position="3"/>
        <end position="148"/>
    </location>
</feature>